<feature type="region of interest" description="Disordered" evidence="1">
    <location>
        <begin position="1672"/>
        <end position="1732"/>
    </location>
</feature>
<feature type="compositionally biased region" description="Polar residues" evidence="1">
    <location>
        <begin position="877"/>
        <end position="904"/>
    </location>
</feature>
<evidence type="ECO:0000313" key="2">
    <source>
        <dbReference type="EMBL" id="KAI6650481.1"/>
    </source>
</evidence>
<feature type="compositionally biased region" description="Polar residues" evidence="1">
    <location>
        <begin position="19"/>
        <end position="28"/>
    </location>
</feature>
<dbReference type="Proteomes" id="UP001165289">
    <property type="component" value="Unassembled WGS sequence"/>
</dbReference>
<feature type="compositionally biased region" description="Basic and acidic residues" evidence="1">
    <location>
        <begin position="273"/>
        <end position="285"/>
    </location>
</feature>
<feature type="compositionally biased region" description="Basic and acidic residues" evidence="1">
    <location>
        <begin position="469"/>
        <end position="519"/>
    </location>
</feature>
<feature type="compositionally biased region" description="Polar residues" evidence="1">
    <location>
        <begin position="769"/>
        <end position="798"/>
    </location>
</feature>
<organism evidence="2 3">
    <name type="scientific">Oopsacas minuta</name>
    <dbReference type="NCBI Taxonomy" id="111878"/>
    <lineage>
        <taxon>Eukaryota</taxon>
        <taxon>Metazoa</taxon>
        <taxon>Porifera</taxon>
        <taxon>Hexactinellida</taxon>
        <taxon>Hexasterophora</taxon>
        <taxon>Lyssacinosida</taxon>
        <taxon>Leucopsacidae</taxon>
        <taxon>Oopsacas</taxon>
    </lineage>
</organism>
<proteinExistence type="predicted"/>
<feature type="compositionally biased region" description="Polar residues" evidence="1">
    <location>
        <begin position="1433"/>
        <end position="1468"/>
    </location>
</feature>
<feature type="region of interest" description="Disordered" evidence="1">
    <location>
        <begin position="1429"/>
        <end position="1468"/>
    </location>
</feature>
<feature type="compositionally biased region" description="Polar residues" evidence="1">
    <location>
        <begin position="293"/>
        <end position="310"/>
    </location>
</feature>
<evidence type="ECO:0000313" key="3">
    <source>
        <dbReference type="Proteomes" id="UP001165289"/>
    </source>
</evidence>
<dbReference type="EMBL" id="JAKMXF010000310">
    <property type="protein sequence ID" value="KAI6650481.1"/>
    <property type="molecule type" value="Genomic_DNA"/>
</dbReference>
<feature type="compositionally biased region" description="Basic and acidic residues" evidence="1">
    <location>
        <begin position="1031"/>
        <end position="1040"/>
    </location>
</feature>
<feature type="compositionally biased region" description="Basic and acidic residues" evidence="1">
    <location>
        <begin position="593"/>
        <end position="603"/>
    </location>
</feature>
<feature type="compositionally biased region" description="Polar residues" evidence="1">
    <location>
        <begin position="712"/>
        <end position="725"/>
    </location>
</feature>
<feature type="compositionally biased region" description="Polar residues" evidence="1">
    <location>
        <begin position="358"/>
        <end position="387"/>
    </location>
</feature>
<feature type="region of interest" description="Disordered" evidence="1">
    <location>
        <begin position="1"/>
        <end position="201"/>
    </location>
</feature>
<feature type="region of interest" description="Disordered" evidence="1">
    <location>
        <begin position="235"/>
        <end position="1043"/>
    </location>
</feature>
<feature type="compositionally biased region" description="Polar residues" evidence="1">
    <location>
        <begin position="948"/>
        <end position="961"/>
    </location>
</feature>
<reference evidence="2 3" key="1">
    <citation type="journal article" date="2023" name="BMC Biol.">
        <title>The compact genome of the sponge Oopsacas minuta (Hexactinellida) is lacking key metazoan core genes.</title>
        <authorList>
            <person name="Santini S."/>
            <person name="Schenkelaars Q."/>
            <person name="Jourda C."/>
            <person name="Duchesne M."/>
            <person name="Belahbib H."/>
            <person name="Rocher C."/>
            <person name="Selva M."/>
            <person name="Riesgo A."/>
            <person name="Vervoort M."/>
            <person name="Leys S.P."/>
            <person name="Kodjabachian L."/>
            <person name="Le Bivic A."/>
            <person name="Borchiellini C."/>
            <person name="Claverie J.M."/>
            <person name="Renard E."/>
        </authorList>
    </citation>
    <scope>NUCLEOTIDE SEQUENCE [LARGE SCALE GENOMIC DNA]</scope>
    <source>
        <strain evidence="2">SPO-2</strain>
    </source>
</reference>
<keyword evidence="3" id="KW-1185">Reference proteome</keyword>
<feature type="compositionally biased region" description="Basic and acidic residues" evidence="1">
    <location>
        <begin position="529"/>
        <end position="586"/>
    </location>
</feature>
<feature type="compositionally biased region" description="Polar residues" evidence="1">
    <location>
        <begin position="96"/>
        <end position="110"/>
    </location>
</feature>
<feature type="compositionally biased region" description="Basic and acidic residues" evidence="1">
    <location>
        <begin position="810"/>
        <end position="819"/>
    </location>
</feature>
<gene>
    <name evidence="2" type="ORF">LOD99_7533</name>
</gene>
<feature type="compositionally biased region" description="Basic and acidic residues" evidence="1">
    <location>
        <begin position="632"/>
        <end position="693"/>
    </location>
</feature>
<evidence type="ECO:0000256" key="1">
    <source>
        <dbReference type="SAM" id="MobiDB-lite"/>
    </source>
</evidence>
<sequence length="1732" mass="193008">MSKNSKKPGNDFGSDPRNKNNLNSQGQLGNKVKARRMPPPATLSTAPKKESISESPLTPSKHWGNAATPDNPDKAGRPDWSQVSSSVPYQHPRLRTSVTNSEFPTLSAANGAQRDIPPQKEAIHQSTDRPPNRKPQEKRSNESSRNSNSYSNRQGQYGRESQYGSGRNRNYPSHTRLHQTYSRDETVPEMFAESDASPSIRSLPIKHINFDSDMDASGWAGKQDTVDYTEKIIFDSSGDEADHEKVQLRRIGPPRDVTELTQSSGKETPPNKNKVEPPLHKERARMQQGPEYRTNSPDSQRVSGTNTHTPVSIMRRLTSDSKAITPVEPFPQEKCLELTSNSPSEELPPQSIPLIPKQPQTISMRHTVPTLPSSAVQVSEVQRTSEQPPQPVSEQRAREDPWKQDKQHAITPASSLPVKGSGVQKETTNVWEKRQQNDLAGQQRQGLQGFPKLGENDPVQSLTIIPTKVAEKHELAGGRGSRGQDDDVFKQDKGGYHRRQDSWENRKDRERHRSDDKRPFGRQGSRSKFGSDADKNQSWRTEGNETEERSRYGDRGSKFDRTDRDDKFRTDRYDRGRREDRNDRGSSSHGGYQRRDFQDRDRNSNGNRRHQWRQGEGRNDSWRVDGGSNDRGQSRDNERRQFRDIDKRPFRDDWDRDRERGQYHVRDRDSGQFYGSDRDRGQFRDHDRGDKYSTKQSGEGRPGGSFGPRPGASTNVSYASAVSNKGENEDDDVSPDREGDKRISVIDEKRRSDIQENWRQPRPEGSTGHRYTQQRKLSNQHTVTDTESVSHNTEPIQKSETDWTDVDPGEDARTEDRDIQLSTTPTDSGFIEIRKKTKGRGMSSTEVEVPRSLGRGRGRIQDEICGNRYQDGGPGSRSMNQLNKPLSSTTEPRFSRGGSPQKSQGMARAKVSDKPSHISPKRSIQKGPDFDKRSNQHPRGDSPPPAHKTSTSAASSGSNYVQPGLSFSAIASKNITAPPPPPPPGKSAQIEDKNSDESAESNDETEAVKEPVTSKRTMSDSLSPDLNIPEQSDKVEHLSDENDEMQEIVSTTIVNSMMLEELAEIDQTPHAHMLAHSEKKEEVEQEFEGGDRATTDWSVPPDDRTPTPQNQSDKSIEIPRQVPVPSKIEERPLSNTPIQTTQPISTPISVTEHKKAESPLPPPTSNVFPDAATRSILQSGFNSDWFNDPTMSSLRDFPSYPTTHQQAITDDDKVVRNKQSDLSEYVNAPEFLPSVPNSLQGYTDTQYLSGSLATANFMSPNYSQDYTQPTILQSIPSLDATTTAGGLLTAPRMNPGGYPASQFPMPSVYTPTPMMPGGIGSSLRPPTHQGMMGSMRQFNHGYSPNSPSLGPFGVGGYGLQGNMRTAVMGADKNRRNDKMSMGDKMPAHPMYYPFPGKWDQMSQYNNPTLRKTSPATFTSMVQPNIRNYAPSHRANSYNKGPRKSNNGNNSNYIKSYAPQQNIGLPPSMSQYRNNQFISLVGPVGPVRAQQPQYSTQLRNSNNQFRSKNYYPRPQVQHPNNVFYYQQNNRSSSHTGPHITTVTTPSIESAMPPNMTQQNLNYQVQGEGDLAKSTIVGPQFSIQIPEQITGAQKFHPFSSDPNAEDSVASEYSKIGPVAVNGRTNDFTGRKPDEGMGDKIHVDNQLYFTPVPTLLSNDPIQQTPTDLTIKSHIEVSSSSPPSAMDIYGPAPLVSSSSLGSGSDIQPFQPEDVVSLPPADKPPEEQTKSHVSLEP</sequence>
<accession>A0AAV7JNT0</accession>
<protein>
    <submittedName>
        <fullName evidence="2">Uncharacterized protein</fullName>
    </submittedName>
</protein>
<feature type="compositionally biased region" description="Polar residues" evidence="1">
    <location>
        <begin position="437"/>
        <end position="446"/>
    </location>
</feature>
<feature type="compositionally biased region" description="Basic and acidic residues" evidence="1">
    <location>
        <begin position="117"/>
        <end position="142"/>
    </location>
</feature>
<feature type="compositionally biased region" description="Basic and acidic residues" evidence="1">
    <location>
        <begin position="734"/>
        <end position="762"/>
    </location>
</feature>
<feature type="compositionally biased region" description="Low complexity" evidence="1">
    <location>
        <begin position="143"/>
        <end position="153"/>
    </location>
</feature>
<feature type="compositionally biased region" description="Polar residues" evidence="1">
    <location>
        <begin position="162"/>
        <end position="173"/>
    </location>
</feature>
<feature type="region of interest" description="Disordered" evidence="1">
    <location>
        <begin position="1069"/>
        <end position="1117"/>
    </location>
</feature>
<feature type="compositionally biased region" description="Polar residues" evidence="1">
    <location>
        <begin position="1014"/>
        <end position="1024"/>
    </location>
</feature>
<feature type="compositionally biased region" description="Basic and acidic residues" evidence="1">
    <location>
        <begin position="613"/>
        <end position="623"/>
    </location>
</feature>
<feature type="compositionally biased region" description="Basic and acidic residues" evidence="1">
    <location>
        <begin position="928"/>
        <end position="940"/>
    </location>
</feature>
<name>A0AAV7JNT0_9METZ</name>
<comment type="caution">
    <text evidence="2">The sequence shown here is derived from an EMBL/GenBank/DDBJ whole genome shotgun (WGS) entry which is preliminary data.</text>
</comment>
<feature type="compositionally biased region" description="Basic and acidic residues" evidence="1">
    <location>
        <begin position="1718"/>
        <end position="1732"/>
    </location>
</feature>
<feature type="compositionally biased region" description="Basic and acidic residues" evidence="1">
    <location>
        <begin position="395"/>
        <end position="408"/>
    </location>
</feature>